<organism evidence="2 3">
    <name type="scientific">Grifola frondosa</name>
    <name type="common">Maitake</name>
    <name type="synonym">Polyporus frondosus</name>
    <dbReference type="NCBI Taxonomy" id="5627"/>
    <lineage>
        <taxon>Eukaryota</taxon>
        <taxon>Fungi</taxon>
        <taxon>Dikarya</taxon>
        <taxon>Basidiomycota</taxon>
        <taxon>Agaricomycotina</taxon>
        <taxon>Agaricomycetes</taxon>
        <taxon>Polyporales</taxon>
        <taxon>Grifolaceae</taxon>
        <taxon>Grifola</taxon>
    </lineage>
</organism>
<accession>A0A1C7MDX0</accession>
<evidence type="ECO:0000313" key="2">
    <source>
        <dbReference type="EMBL" id="OBZ75123.1"/>
    </source>
</evidence>
<feature type="compositionally biased region" description="Low complexity" evidence="1">
    <location>
        <begin position="158"/>
        <end position="172"/>
    </location>
</feature>
<name>A0A1C7MDX0_GRIFR</name>
<proteinExistence type="predicted"/>
<dbReference type="STRING" id="5627.A0A1C7MDX0"/>
<dbReference type="Proteomes" id="UP000092993">
    <property type="component" value="Unassembled WGS sequence"/>
</dbReference>
<reference evidence="2 3" key="1">
    <citation type="submission" date="2016-03" db="EMBL/GenBank/DDBJ databases">
        <title>Whole genome sequencing of Grifola frondosa 9006-11.</title>
        <authorList>
            <person name="Min B."/>
            <person name="Park H."/>
            <person name="Kim J.-G."/>
            <person name="Cho H."/>
            <person name="Oh Y.-L."/>
            <person name="Kong W.-S."/>
            <person name="Choi I.-G."/>
        </authorList>
    </citation>
    <scope>NUCLEOTIDE SEQUENCE [LARGE SCALE GENOMIC DNA]</scope>
    <source>
        <strain evidence="2 3">9006-11</strain>
    </source>
</reference>
<keyword evidence="3" id="KW-1185">Reference proteome</keyword>
<sequence length="205" mass="22638">MPAYIARMPRDYIWRFSRTICPLFLDPASGPPGTSTNESKTHVQPALVGIGMVWAGVPGMPRLTDIMGQVAIEQGRIDEQGRDIKSFERTEDDSLRAITIERVSEGLDEDIDSETRRRSNETAPEGAAETQEHDFERDFSSQNASRLSREEPSLHRQPSAPSPSARSTKASAVGRPIRSTRCHATYICCITISVYSVVLCVTASI</sequence>
<dbReference type="EMBL" id="LUGG01000004">
    <property type="protein sequence ID" value="OBZ75123.1"/>
    <property type="molecule type" value="Genomic_DNA"/>
</dbReference>
<protein>
    <submittedName>
        <fullName evidence="2">Uncharacterized protein</fullName>
    </submittedName>
</protein>
<feature type="compositionally biased region" description="Basic and acidic residues" evidence="1">
    <location>
        <begin position="130"/>
        <end position="139"/>
    </location>
</feature>
<dbReference type="AlphaFoldDB" id="A0A1C7MDX0"/>
<evidence type="ECO:0000313" key="3">
    <source>
        <dbReference type="Proteomes" id="UP000092993"/>
    </source>
</evidence>
<evidence type="ECO:0000256" key="1">
    <source>
        <dbReference type="SAM" id="MobiDB-lite"/>
    </source>
</evidence>
<comment type="caution">
    <text evidence="2">The sequence shown here is derived from an EMBL/GenBank/DDBJ whole genome shotgun (WGS) entry which is preliminary data.</text>
</comment>
<gene>
    <name evidence="2" type="ORF">A0H81_04203</name>
</gene>
<feature type="region of interest" description="Disordered" evidence="1">
    <location>
        <begin position="106"/>
        <end position="174"/>
    </location>
</feature>
<dbReference type="OrthoDB" id="10264149at2759"/>